<feature type="compositionally biased region" description="Low complexity" evidence="1">
    <location>
        <begin position="57"/>
        <end position="72"/>
    </location>
</feature>
<evidence type="ECO:0000313" key="2">
    <source>
        <dbReference type="EMBL" id="KAG4423100.1"/>
    </source>
</evidence>
<feature type="compositionally biased region" description="Polar residues" evidence="1">
    <location>
        <begin position="45"/>
        <end position="56"/>
    </location>
</feature>
<reference evidence="2" key="1">
    <citation type="submission" date="2021-02" db="EMBL/GenBank/DDBJ databases">
        <title>Genome sequence Cadophora malorum strain M34.</title>
        <authorList>
            <person name="Stefanovic E."/>
            <person name="Vu D."/>
            <person name="Scully C."/>
            <person name="Dijksterhuis J."/>
            <person name="Roader J."/>
            <person name="Houbraken J."/>
        </authorList>
    </citation>
    <scope>NUCLEOTIDE SEQUENCE</scope>
    <source>
        <strain evidence="2">M34</strain>
    </source>
</reference>
<dbReference type="OrthoDB" id="3542595at2759"/>
<proteinExistence type="predicted"/>
<comment type="caution">
    <text evidence="2">The sequence shown here is derived from an EMBL/GenBank/DDBJ whole genome shotgun (WGS) entry which is preliminary data.</text>
</comment>
<dbReference type="EMBL" id="JAFJYH010000039">
    <property type="protein sequence ID" value="KAG4423100.1"/>
    <property type="molecule type" value="Genomic_DNA"/>
</dbReference>
<accession>A0A8H7WE30</accession>
<dbReference type="AlphaFoldDB" id="A0A8H7WE30"/>
<sequence length="192" mass="21648">MADTARSTSQHVAMASTIDRARASTTMSASHEEQRTDRDVIMGNSGASTTPAQETRSPTPFSTSNSTSSSNSARDYESSALAKSEIVIWSFEDSSFTYTTENQLRDCIAKEKSWTQGLTWTKPRISSNTFEVEIQLCANYVDDDGPPVCAQKYSETFQVKMPYKVLFNRNMPANVRKYEKIFISRETPELYW</sequence>
<organism evidence="2 3">
    <name type="scientific">Cadophora malorum</name>
    <dbReference type="NCBI Taxonomy" id="108018"/>
    <lineage>
        <taxon>Eukaryota</taxon>
        <taxon>Fungi</taxon>
        <taxon>Dikarya</taxon>
        <taxon>Ascomycota</taxon>
        <taxon>Pezizomycotina</taxon>
        <taxon>Leotiomycetes</taxon>
        <taxon>Helotiales</taxon>
        <taxon>Ploettnerulaceae</taxon>
        <taxon>Cadophora</taxon>
    </lineage>
</organism>
<dbReference type="Proteomes" id="UP000664132">
    <property type="component" value="Unassembled WGS sequence"/>
</dbReference>
<evidence type="ECO:0000256" key="1">
    <source>
        <dbReference type="SAM" id="MobiDB-lite"/>
    </source>
</evidence>
<keyword evidence="3" id="KW-1185">Reference proteome</keyword>
<protein>
    <submittedName>
        <fullName evidence="2">Uncharacterized protein</fullName>
    </submittedName>
</protein>
<feature type="compositionally biased region" description="Polar residues" evidence="1">
    <location>
        <begin position="1"/>
        <end position="11"/>
    </location>
</feature>
<feature type="region of interest" description="Disordered" evidence="1">
    <location>
        <begin position="1"/>
        <end position="73"/>
    </location>
</feature>
<feature type="compositionally biased region" description="Basic and acidic residues" evidence="1">
    <location>
        <begin position="30"/>
        <end position="40"/>
    </location>
</feature>
<evidence type="ECO:0000313" key="3">
    <source>
        <dbReference type="Proteomes" id="UP000664132"/>
    </source>
</evidence>
<name>A0A8H7WE30_9HELO</name>
<gene>
    <name evidence="2" type="ORF">IFR04_003737</name>
</gene>